<organism evidence="2 3">
    <name type="scientific">Coprinellus micaceus</name>
    <name type="common">Glistening ink-cap mushroom</name>
    <name type="synonym">Coprinus micaceus</name>
    <dbReference type="NCBI Taxonomy" id="71717"/>
    <lineage>
        <taxon>Eukaryota</taxon>
        <taxon>Fungi</taxon>
        <taxon>Dikarya</taxon>
        <taxon>Basidiomycota</taxon>
        <taxon>Agaricomycotina</taxon>
        <taxon>Agaricomycetes</taxon>
        <taxon>Agaricomycetidae</taxon>
        <taxon>Agaricales</taxon>
        <taxon>Agaricineae</taxon>
        <taxon>Psathyrellaceae</taxon>
        <taxon>Coprinellus</taxon>
    </lineage>
</organism>
<feature type="compositionally biased region" description="Polar residues" evidence="1">
    <location>
        <begin position="142"/>
        <end position="154"/>
    </location>
</feature>
<dbReference type="AlphaFoldDB" id="A0A4Y7T5L9"/>
<name>A0A4Y7T5L9_COPMI</name>
<feature type="region of interest" description="Disordered" evidence="1">
    <location>
        <begin position="266"/>
        <end position="329"/>
    </location>
</feature>
<sequence length="386" mass="39716">MVNGGPLNGVYVGNGLDPGNYGEDEWHIFNSYTNGAKMQYDDPCEDQSQPAEGHLYLSNSDGLAWSSDPLPLSSACSNDNDDPAEDPASTSDAIIELVMRMVVLVKLQQSSASGSAAHPTADTPFDSPVLAPADYVDDLVTPATTPDSDRSVSPPSEKASLRCLSPDSPPTNQPNANRISTVVQEEEPASSAPQVKDSVDELTAQSAEEPSSAATTTTSGPGAGQSTIDKATHGLESGNSAFRRAPAIDASLQEADGSTKIELYKSSGKIIPKNGPTNKRARDEEDNDTNEPTSMTNKKVKTTNVTNDTEAGPASTFGNATSTNGSAGQIPATANGLGAYDVDAGEMPAQELVLDGLASGLGQASDTFVPTVGPTAAPPSSKLGSG</sequence>
<evidence type="ECO:0000313" key="3">
    <source>
        <dbReference type="Proteomes" id="UP000298030"/>
    </source>
</evidence>
<evidence type="ECO:0000256" key="1">
    <source>
        <dbReference type="SAM" id="MobiDB-lite"/>
    </source>
</evidence>
<feature type="compositionally biased region" description="Low complexity" evidence="1">
    <location>
        <begin position="203"/>
        <end position="227"/>
    </location>
</feature>
<feature type="region of interest" description="Disordered" evidence="1">
    <location>
        <begin position="362"/>
        <end position="386"/>
    </location>
</feature>
<feature type="compositionally biased region" description="Polar residues" evidence="1">
    <location>
        <begin position="173"/>
        <end position="183"/>
    </location>
</feature>
<dbReference type="Proteomes" id="UP000298030">
    <property type="component" value="Unassembled WGS sequence"/>
</dbReference>
<protein>
    <submittedName>
        <fullName evidence="2">Uncharacterized protein</fullName>
    </submittedName>
</protein>
<accession>A0A4Y7T5L9</accession>
<dbReference type="EMBL" id="QPFP01000027">
    <property type="protein sequence ID" value="TEB29463.1"/>
    <property type="molecule type" value="Genomic_DNA"/>
</dbReference>
<feature type="compositionally biased region" description="Polar residues" evidence="1">
    <location>
        <begin position="316"/>
        <end position="327"/>
    </location>
</feature>
<feature type="region of interest" description="Disordered" evidence="1">
    <location>
        <begin position="139"/>
        <end position="233"/>
    </location>
</feature>
<gene>
    <name evidence="2" type="ORF">FA13DRAFT_644128</name>
</gene>
<feature type="region of interest" description="Disordered" evidence="1">
    <location>
        <begin position="39"/>
        <end position="88"/>
    </location>
</feature>
<comment type="caution">
    <text evidence="2">The sequence shown here is derived from an EMBL/GenBank/DDBJ whole genome shotgun (WGS) entry which is preliminary data.</text>
</comment>
<keyword evidence="3" id="KW-1185">Reference proteome</keyword>
<reference evidence="2 3" key="1">
    <citation type="journal article" date="2019" name="Nat. Ecol. Evol.">
        <title>Megaphylogeny resolves global patterns of mushroom evolution.</title>
        <authorList>
            <person name="Varga T."/>
            <person name="Krizsan K."/>
            <person name="Foldi C."/>
            <person name="Dima B."/>
            <person name="Sanchez-Garcia M."/>
            <person name="Sanchez-Ramirez S."/>
            <person name="Szollosi G.J."/>
            <person name="Szarkandi J.G."/>
            <person name="Papp V."/>
            <person name="Albert L."/>
            <person name="Andreopoulos W."/>
            <person name="Angelini C."/>
            <person name="Antonin V."/>
            <person name="Barry K.W."/>
            <person name="Bougher N.L."/>
            <person name="Buchanan P."/>
            <person name="Buyck B."/>
            <person name="Bense V."/>
            <person name="Catcheside P."/>
            <person name="Chovatia M."/>
            <person name="Cooper J."/>
            <person name="Damon W."/>
            <person name="Desjardin D."/>
            <person name="Finy P."/>
            <person name="Geml J."/>
            <person name="Haridas S."/>
            <person name="Hughes K."/>
            <person name="Justo A."/>
            <person name="Karasinski D."/>
            <person name="Kautmanova I."/>
            <person name="Kiss B."/>
            <person name="Kocsube S."/>
            <person name="Kotiranta H."/>
            <person name="LaButti K.M."/>
            <person name="Lechner B.E."/>
            <person name="Liimatainen K."/>
            <person name="Lipzen A."/>
            <person name="Lukacs Z."/>
            <person name="Mihaltcheva S."/>
            <person name="Morgado L.N."/>
            <person name="Niskanen T."/>
            <person name="Noordeloos M.E."/>
            <person name="Ohm R.A."/>
            <person name="Ortiz-Santana B."/>
            <person name="Ovrebo C."/>
            <person name="Racz N."/>
            <person name="Riley R."/>
            <person name="Savchenko A."/>
            <person name="Shiryaev A."/>
            <person name="Soop K."/>
            <person name="Spirin V."/>
            <person name="Szebenyi C."/>
            <person name="Tomsovsky M."/>
            <person name="Tulloss R.E."/>
            <person name="Uehling J."/>
            <person name="Grigoriev I.V."/>
            <person name="Vagvolgyi C."/>
            <person name="Papp T."/>
            <person name="Martin F.M."/>
            <person name="Miettinen O."/>
            <person name="Hibbett D.S."/>
            <person name="Nagy L.G."/>
        </authorList>
    </citation>
    <scope>NUCLEOTIDE SEQUENCE [LARGE SCALE GENOMIC DNA]</scope>
    <source>
        <strain evidence="2 3">FP101781</strain>
    </source>
</reference>
<proteinExistence type="predicted"/>
<evidence type="ECO:0000313" key="2">
    <source>
        <dbReference type="EMBL" id="TEB29463.1"/>
    </source>
</evidence>